<keyword evidence="3" id="KW-0479">Metal-binding</keyword>
<evidence type="ECO:0000256" key="1">
    <source>
        <dbReference type="ARBA" id="ARBA00001936"/>
    </source>
</evidence>
<dbReference type="PANTHER" id="PTHR31225">
    <property type="entry name" value="OS04G0344100 PROTEIN-RELATED"/>
    <property type="match status" value="1"/>
</dbReference>
<dbReference type="Pfam" id="PF01397">
    <property type="entry name" value="Terpene_synth"/>
    <property type="match status" value="1"/>
</dbReference>
<proteinExistence type="predicted"/>
<keyword evidence="7" id="KW-1185">Reference proteome</keyword>
<dbReference type="FunFam" id="1.10.600.10:FF:000007">
    <property type="entry name" value="Isoprene synthase, chloroplastic"/>
    <property type="match status" value="1"/>
</dbReference>
<dbReference type="InterPro" id="IPR008930">
    <property type="entry name" value="Terpenoid_cyclase/PrenylTrfase"/>
</dbReference>
<dbReference type="SFLD" id="SFLDG01019">
    <property type="entry name" value="Terpene_Cyclase_Like_1_C_Termi"/>
    <property type="match status" value="1"/>
</dbReference>
<dbReference type="InterPro" id="IPR050148">
    <property type="entry name" value="Terpene_synthase-like"/>
</dbReference>
<dbReference type="InterPro" id="IPR005630">
    <property type="entry name" value="Terpene_synthase_metal-bd"/>
</dbReference>
<name>A0ABC8WK59_9POAL</name>
<sequence>MDTISFKPQHHMSSRSCHIAAARSRLLGRRRSISWRWWPRRGQEHTTLQQRRQLQYDSAERTRHHLDEADSRLSQTPAFSTHLYGVISSLATPTQKIHPSNSVDSAGLDGSSSEADKLKEEVAQIIIASSTTSGLRERLLLIDALERLCLDHLFEEINNAALSQIEAADVSDCDLGTVALWFYLLRKHRYCVSPDVFARFKNVDGGFLVNNPIDLLNLYNAAHLRTHGEVILDEAILFTRRRLEMILPFVEGSLAREIKSTLEIPLIRRVRIYESKYYISTCEKDATLHEKVLQLAKLNSNIMQLRHQKELNILTRWWEDIKIESMLPFARDRIVECFLWILGVYFEPCHSRARIILTMIIAIVTLLDDIYDSYGSVEECDILTNCIESWDSKATQDLPECMRFALGKILDSYETIENMLHQEEKYRVPYLRYFTEDLVRSFNMEVKMLQEGYIPKSVEEHLKVSLITGGCPILSCASFVGMHDIATKDIFYWVSGVPKMVEALSIILRLVDDLHSYEREQRIPHVASTINSYMKEHNVSIEVAREKIHILKEESWKDFNSEWLSPNNAYPKQLLERIFNLIRTMEFMYNQEDNFTNCCNLKDTIQSLLVEPFMIII</sequence>
<feature type="domain" description="Terpene synthase metal-binding" evidence="5">
    <location>
        <begin position="320"/>
        <end position="558"/>
    </location>
</feature>
<dbReference type="Gene3D" id="1.10.600.10">
    <property type="entry name" value="Farnesyl Diphosphate Synthase"/>
    <property type="match status" value="1"/>
</dbReference>
<dbReference type="InterPro" id="IPR008949">
    <property type="entry name" value="Isoprenoid_synthase_dom_sf"/>
</dbReference>
<dbReference type="PANTHER" id="PTHR31225:SF52">
    <property type="entry name" value="ALPHA-HUMULENE_(-)-(E)-BETA-CARYOPHYLLENE SYNTHASE"/>
    <property type="match status" value="1"/>
</dbReference>
<dbReference type="SUPFAM" id="SSF48239">
    <property type="entry name" value="Terpenoid cyclases/Protein prenyltransferases"/>
    <property type="match status" value="1"/>
</dbReference>
<evidence type="ECO:0000259" key="4">
    <source>
        <dbReference type="Pfam" id="PF01397"/>
    </source>
</evidence>
<accession>A0ABC8WK59</accession>
<dbReference type="Pfam" id="PF03936">
    <property type="entry name" value="Terpene_synth_C"/>
    <property type="match status" value="1"/>
</dbReference>
<dbReference type="InterPro" id="IPR036965">
    <property type="entry name" value="Terpene_synth_N_sf"/>
</dbReference>
<organism evidence="6 7">
    <name type="scientific">Urochloa decumbens</name>
    <dbReference type="NCBI Taxonomy" id="240449"/>
    <lineage>
        <taxon>Eukaryota</taxon>
        <taxon>Viridiplantae</taxon>
        <taxon>Streptophyta</taxon>
        <taxon>Embryophyta</taxon>
        <taxon>Tracheophyta</taxon>
        <taxon>Spermatophyta</taxon>
        <taxon>Magnoliopsida</taxon>
        <taxon>Liliopsida</taxon>
        <taxon>Poales</taxon>
        <taxon>Poaceae</taxon>
        <taxon>PACMAD clade</taxon>
        <taxon>Panicoideae</taxon>
        <taxon>Panicodae</taxon>
        <taxon>Paniceae</taxon>
        <taxon>Melinidinae</taxon>
        <taxon>Urochloa</taxon>
    </lineage>
</organism>
<protein>
    <submittedName>
        <fullName evidence="6">Uncharacterized protein</fullName>
    </submittedName>
</protein>
<reference evidence="6" key="1">
    <citation type="submission" date="2024-10" db="EMBL/GenBank/DDBJ databases">
        <authorList>
            <person name="Ryan C."/>
        </authorList>
    </citation>
    <scope>NUCLEOTIDE SEQUENCE [LARGE SCALE GENOMIC DNA]</scope>
</reference>
<evidence type="ECO:0000256" key="2">
    <source>
        <dbReference type="ARBA" id="ARBA00001946"/>
    </source>
</evidence>
<evidence type="ECO:0000256" key="3">
    <source>
        <dbReference type="ARBA" id="ARBA00022723"/>
    </source>
</evidence>
<comment type="cofactor">
    <cofactor evidence="2">
        <name>Mg(2+)</name>
        <dbReference type="ChEBI" id="CHEBI:18420"/>
    </cofactor>
</comment>
<evidence type="ECO:0000313" key="7">
    <source>
        <dbReference type="Proteomes" id="UP001497457"/>
    </source>
</evidence>
<feature type="domain" description="Terpene synthase N-terminal" evidence="4">
    <location>
        <begin position="109"/>
        <end position="261"/>
    </location>
</feature>
<gene>
    <name evidence="6" type="ORF">URODEC1_LOCUS14548</name>
</gene>
<comment type="cofactor">
    <cofactor evidence="1">
        <name>Mn(2+)</name>
        <dbReference type="ChEBI" id="CHEBI:29035"/>
    </cofactor>
</comment>
<dbReference type="Proteomes" id="UP001497457">
    <property type="component" value="Chromosome 12b"/>
</dbReference>
<dbReference type="GO" id="GO:0046872">
    <property type="term" value="F:metal ion binding"/>
    <property type="evidence" value="ECO:0007669"/>
    <property type="project" value="UniProtKB-KW"/>
</dbReference>
<dbReference type="SFLD" id="SFLDS00005">
    <property type="entry name" value="Isoprenoid_Synthase_Type_I"/>
    <property type="match status" value="1"/>
</dbReference>
<dbReference type="AlphaFoldDB" id="A0ABC8WK59"/>
<evidence type="ECO:0000313" key="6">
    <source>
        <dbReference type="EMBL" id="CAL4910723.1"/>
    </source>
</evidence>
<dbReference type="GO" id="GO:0010333">
    <property type="term" value="F:terpene synthase activity"/>
    <property type="evidence" value="ECO:0007669"/>
    <property type="project" value="UniProtKB-ARBA"/>
</dbReference>
<dbReference type="CDD" id="cd00684">
    <property type="entry name" value="Terpene_cyclase_plant_C1"/>
    <property type="match status" value="1"/>
</dbReference>
<dbReference type="InterPro" id="IPR001906">
    <property type="entry name" value="Terpene_synth_N"/>
</dbReference>
<dbReference type="Gene3D" id="1.50.10.130">
    <property type="entry name" value="Terpene synthase, N-terminal domain"/>
    <property type="match status" value="1"/>
</dbReference>
<evidence type="ECO:0000259" key="5">
    <source>
        <dbReference type="Pfam" id="PF03936"/>
    </source>
</evidence>
<dbReference type="InterPro" id="IPR044814">
    <property type="entry name" value="Terpene_cyclase_plant_C1"/>
</dbReference>
<dbReference type="EMBL" id="OZ075122">
    <property type="protein sequence ID" value="CAL4910723.1"/>
    <property type="molecule type" value="Genomic_DNA"/>
</dbReference>
<dbReference type="SUPFAM" id="SSF48576">
    <property type="entry name" value="Terpenoid synthases"/>
    <property type="match status" value="1"/>
</dbReference>
<dbReference type="InterPro" id="IPR034741">
    <property type="entry name" value="Terpene_cyclase-like_1_C"/>
</dbReference>